<evidence type="ECO:0000313" key="1">
    <source>
        <dbReference type="EMBL" id="OCW24584.1"/>
    </source>
</evidence>
<gene>
    <name evidence="1" type="ORF">BBG20_19105</name>
    <name evidence="3" type="ORF">C9382_13315</name>
    <name evidence="2" type="ORF">C9382_27875</name>
</gene>
<dbReference type="Proteomes" id="UP000240571">
    <property type="component" value="Unassembled WGS sequence"/>
</dbReference>
<evidence type="ECO:0000313" key="5">
    <source>
        <dbReference type="Proteomes" id="UP000240571"/>
    </source>
</evidence>
<protein>
    <submittedName>
        <fullName evidence="2">Histidine phosphatase family protein</fullName>
    </submittedName>
    <submittedName>
        <fullName evidence="1">Phosphoglycerate mutase</fullName>
    </submittedName>
</protein>
<dbReference type="RefSeq" id="WP_065905962.1">
    <property type="nucleotide sequence ID" value="NZ_MAUE01000026.1"/>
</dbReference>
<reference evidence="2 5" key="2">
    <citation type="submission" date="2018-03" db="EMBL/GenBank/DDBJ databases">
        <title>Diversity of bacteria associated with corn roots inoculated with woodland soils in Canada, and Description of Pseudomonas aylmerense sp. nov.</title>
        <authorList>
            <person name="Tambong J.T."/>
            <person name="Xu R."/>
            <person name="Tchagang C."/>
        </authorList>
    </citation>
    <scope>NUCLEOTIDE SEQUENCE [LARGE SCALE GENOMIC DNA]</scope>
    <source>
        <strain evidence="2 5">S1E44</strain>
    </source>
</reference>
<dbReference type="InterPro" id="IPR029033">
    <property type="entry name" value="His_PPase_superfam"/>
</dbReference>
<dbReference type="Gene3D" id="3.40.50.1240">
    <property type="entry name" value="Phosphoglycerate mutase-like"/>
    <property type="match status" value="1"/>
</dbReference>
<comment type="caution">
    <text evidence="2">The sequence shown here is derived from an EMBL/GenBank/DDBJ whole genome shotgun (WGS) entry which is preliminary data.</text>
</comment>
<evidence type="ECO:0000313" key="3">
    <source>
        <dbReference type="EMBL" id="PTC29214.1"/>
    </source>
</evidence>
<dbReference type="EMBL" id="PYWW01000028">
    <property type="protein sequence ID" value="PTC29214.1"/>
    <property type="molecule type" value="Genomic_DNA"/>
</dbReference>
<dbReference type="SMART" id="SM00855">
    <property type="entry name" value="PGAM"/>
    <property type="match status" value="1"/>
</dbReference>
<dbReference type="AlphaFoldDB" id="A0A2T4FKC9"/>
<organism evidence="2 5">
    <name type="scientific">Pseudomonas aylmerensis</name>
    <dbReference type="NCBI Taxonomy" id="1869229"/>
    <lineage>
        <taxon>Bacteria</taxon>
        <taxon>Pseudomonadati</taxon>
        <taxon>Pseudomonadota</taxon>
        <taxon>Gammaproteobacteria</taxon>
        <taxon>Pseudomonadales</taxon>
        <taxon>Pseudomonadaceae</taxon>
        <taxon>Pseudomonas</taxon>
    </lineage>
</organism>
<evidence type="ECO:0000313" key="2">
    <source>
        <dbReference type="EMBL" id="PTC23857.1"/>
    </source>
</evidence>
<dbReference type="OrthoDB" id="7502553at2"/>
<evidence type="ECO:0000313" key="4">
    <source>
        <dbReference type="Proteomes" id="UP000095081"/>
    </source>
</evidence>
<proteinExistence type="predicted"/>
<dbReference type="EMBL" id="PYWW01000056">
    <property type="protein sequence ID" value="PTC23857.1"/>
    <property type="molecule type" value="Genomic_DNA"/>
</dbReference>
<dbReference type="SUPFAM" id="SSF53254">
    <property type="entry name" value="Phosphoglycerate mutase-like"/>
    <property type="match status" value="1"/>
</dbReference>
<keyword evidence="4" id="KW-1185">Reference proteome</keyword>
<dbReference type="Proteomes" id="UP000095081">
    <property type="component" value="Unassembled WGS sequence"/>
</dbReference>
<reference evidence="1 4" key="1">
    <citation type="submission" date="2016-06" db="EMBL/GenBank/DDBJ databases">
        <title>Draft genome sequence of Pseudomonas sp. S1E40, a novel strain antagonistic activity to fungal plant pathogen.</title>
        <authorList>
            <person name="Tambong J.T."/>
            <person name="Tchagang C."/>
            <person name="Xu R."/>
        </authorList>
    </citation>
    <scope>NUCLEOTIDE SEQUENCE [LARGE SCALE GENOMIC DNA]</scope>
    <source>
        <strain evidence="1 4">S1E40</strain>
    </source>
</reference>
<dbReference type="EMBL" id="MAUE01000026">
    <property type="protein sequence ID" value="OCW24584.1"/>
    <property type="molecule type" value="Genomic_DNA"/>
</dbReference>
<dbReference type="Pfam" id="PF00300">
    <property type="entry name" value="His_Phos_1"/>
    <property type="match status" value="1"/>
</dbReference>
<sequence length="196" mass="21908">MQATRLTLICHAITPLQKQGRFPDDESVAMDWQAAASSLAGRYPKNLRLLCAPEARARQTAGLFGSAPVIEEALRDGNFGDWKGQAISQLDHGQLQDWMTNSASAPHGGESVEQICARVAQWMKTLETQPGHVVAITHPFVIRAAMLYVLQLPVAMFYRIDVEPLCATELRFNTVWRLRLETHAWPHEHGKIHAPH</sequence>
<name>A0A2T4FKC9_9PSED</name>
<dbReference type="InterPro" id="IPR013078">
    <property type="entry name" value="His_Pase_superF_clade-1"/>
</dbReference>
<accession>A0A2T4FKC9</accession>